<dbReference type="EMBL" id="LACI01002363">
    <property type="protein sequence ID" value="KJU82319.1"/>
    <property type="molecule type" value="Genomic_DNA"/>
</dbReference>
<gene>
    <name evidence="1" type="ORF">MBAV_005488</name>
</gene>
<comment type="caution">
    <text evidence="1">The sequence shown here is derived from an EMBL/GenBank/DDBJ whole genome shotgun (WGS) entry which is preliminary data.</text>
</comment>
<dbReference type="AlphaFoldDB" id="A0A0F3GK49"/>
<proteinExistence type="predicted"/>
<name>A0A0F3GK49_9BACT</name>
<organism evidence="1 2">
    <name type="scientific">Candidatus Magnetobacterium bavaricum</name>
    <dbReference type="NCBI Taxonomy" id="29290"/>
    <lineage>
        <taxon>Bacteria</taxon>
        <taxon>Pseudomonadati</taxon>
        <taxon>Nitrospirota</taxon>
        <taxon>Thermodesulfovibrionia</taxon>
        <taxon>Thermodesulfovibrionales</taxon>
        <taxon>Candidatus Magnetobacteriaceae</taxon>
        <taxon>Candidatus Magnetobacterium</taxon>
    </lineage>
</organism>
<protein>
    <submittedName>
        <fullName evidence="1">Uncharacterized protein</fullName>
    </submittedName>
</protein>
<keyword evidence="2" id="KW-1185">Reference proteome</keyword>
<reference evidence="1 2" key="1">
    <citation type="submission" date="2015-02" db="EMBL/GenBank/DDBJ databases">
        <title>Single-cell genomics of uncultivated deep-branching MTB reveals a conserved set of magnetosome genes.</title>
        <authorList>
            <person name="Kolinko S."/>
            <person name="Richter M."/>
            <person name="Glockner F.O."/>
            <person name="Brachmann A."/>
            <person name="Schuler D."/>
        </authorList>
    </citation>
    <scope>NUCLEOTIDE SEQUENCE [LARGE SCALE GENOMIC DNA]</scope>
    <source>
        <strain evidence="1">TM-1</strain>
    </source>
</reference>
<evidence type="ECO:0000313" key="2">
    <source>
        <dbReference type="Proteomes" id="UP000033423"/>
    </source>
</evidence>
<sequence>ANEITTAYTADDDNRIDEKVFVRQVLEELTKVTKGLDLSKNVRQLEMLSRLRNMQKTVIEEVGKMSIVHDLPIETDLRFIQGKQEGLENGRIEGRQEGRQEGRVEGMQDTIELLLSSRFGEEGLSFMPKIRGYGDTSRLRTITEALIKAQDIREIDGLI</sequence>
<evidence type="ECO:0000313" key="1">
    <source>
        <dbReference type="EMBL" id="KJU82319.1"/>
    </source>
</evidence>
<dbReference type="Proteomes" id="UP000033423">
    <property type="component" value="Unassembled WGS sequence"/>
</dbReference>
<feature type="non-terminal residue" evidence="1">
    <location>
        <position position="1"/>
    </location>
</feature>
<accession>A0A0F3GK49</accession>